<comment type="caution">
    <text evidence="1">The sequence shown here is derived from an EMBL/GenBank/DDBJ whole genome shotgun (WGS) entry which is preliminary data.</text>
</comment>
<sequence length="120" mass="14201">MSDMNEHFNDIFVTTGCPTQQQLLDYVQGRLSPEERHEVEMHLTDCELCSEAVEGLSAIKEKEKIPGWISEMRWDLMRKLRKRTRTRRKSENHIPLTVIIICIIFLLLALFWGYHFATHK</sequence>
<accession>A0A3S1JH29</accession>
<organism evidence="1 2">
    <name type="scientific">Chitinophaga solisilvae</name>
    <dbReference type="NCBI Taxonomy" id="1233460"/>
    <lineage>
        <taxon>Bacteria</taxon>
        <taxon>Pseudomonadati</taxon>
        <taxon>Bacteroidota</taxon>
        <taxon>Chitinophagia</taxon>
        <taxon>Chitinophagales</taxon>
        <taxon>Chitinophagaceae</taxon>
        <taxon>Chitinophaga</taxon>
    </lineage>
</organism>
<evidence type="ECO:0000313" key="1">
    <source>
        <dbReference type="EMBL" id="NSL87510.1"/>
    </source>
</evidence>
<gene>
    <name evidence="1" type="ORF">ECE50_011745</name>
</gene>
<dbReference type="Pfam" id="PF13490">
    <property type="entry name" value="zf-HC2"/>
    <property type="match status" value="1"/>
</dbReference>
<evidence type="ECO:0000313" key="2">
    <source>
        <dbReference type="Proteomes" id="UP000281028"/>
    </source>
</evidence>
<dbReference type="Gene3D" id="1.10.10.1320">
    <property type="entry name" value="Anti-sigma factor, zinc-finger domain"/>
    <property type="match status" value="1"/>
</dbReference>
<dbReference type="AlphaFoldDB" id="A0A3S1JH29"/>
<dbReference type="RefSeq" id="WP_127037597.1">
    <property type="nucleotide sequence ID" value="NZ_JAABOK010000004.1"/>
</dbReference>
<name>A0A3S1JH29_9BACT</name>
<dbReference type="InterPro" id="IPR027383">
    <property type="entry name" value="Znf_put"/>
</dbReference>
<dbReference type="OrthoDB" id="1112758at2"/>
<keyword evidence="2" id="KW-1185">Reference proteome</keyword>
<dbReference type="InterPro" id="IPR041916">
    <property type="entry name" value="Anti_sigma_zinc_sf"/>
</dbReference>
<proteinExistence type="predicted"/>
<dbReference type="EMBL" id="RIAR02000001">
    <property type="protein sequence ID" value="NSL87510.1"/>
    <property type="molecule type" value="Genomic_DNA"/>
</dbReference>
<dbReference type="Proteomes" id="UP000281028">
    <property type="component" value="Unassembled WGS sequence"/>
</dbReference>
<reference evidence="1" key="1">
    <citation type="submission" date="2020-05" db="EMBL/GenBank/DDBJ databases">
        <title>Chitinophaga laudate sp. nov., isolated from a tropical peat swamp.</title>
        <authorList>
            <person name="Goh C.B.S."/>
            <person name="Lee M.S."/>
            <person name="Parimannan S."/>
            <person name="Pasbakhsh P."/>
            <person name="Yule C.M."/>
            <person name="Rajandas H."/>
            <person name="Loke S."/>
            <person name="Croft L."/>
            <person name="Tan J.B.L."/>
        </authorList>
    </citation>
    <scope>NUCLEOTIDE SEQUENCE</scope>
    <source>
        <strain evidence="1">Mgbs1</strain>
    </source>
</reference>
<protein>
    <submittedName>
        <fullName evidence="1">Uncharacterized protein</fullName>
    </submittedName>
</protein>